<gene>
    <name evidence="2" type="ORF">L0M14_11865</name>
</gene>
<dbReference type="RefSeq" id="WP_235122279.1">
    <property type="nucleotide sequence ID" value="NZ_CP090978.1"/>
</dbReference>
<protein>
    <submittedName>
        <fullName evidence="2">Zinc-binding alcohol dehydrogenase family protein</fullName>
    </submittedName>
</protein>
<reference evidence="2 3" key="1">
    <citation type="journal article" date="2024" name="Int. J. Syst. Evol. Microbiol.">
        <title>Paenibacillus hexagrammi sp. nov., a novel bacterium isolated from the gut content of Hexagrammos agrammus.</title>
        <authorList>
            <person name="Jung H.K."/>
            <person name="Kim D.G."/>
            <person name="Zin H."/>
            <person name="Park J."/>
            <person name="Jung H."/>
            <person name="Kim Y.O."/>
            <person name="Kong H.J."/>
            <person name="Kim J.W."/>
            <person name="Kim Y.S."/>
        </authorList>
    </citation>
    <scope>NUCLEOTIDE SEQUENCE [LARGE SCALE GENOMIC DNA]</scope>
    <source>
        <strain evidence="2 3">YPD9-1</strain>
    </source>
</reference>
<name>A0ABY3SP57_9BACL</name>
<dbReference type="SMART" id="SM00829">
    <property type="entry name" value="PKS_ER"/>
    <property type="match status" value="1"/>
</dbReference>
<feature type="domain" description="Enoyl reductase (ER)" evidence="1">
    <location>
        <begin position="18"/>
        <end position="319"/>
    </location>
</feature>
<dbReference type="PANTHER" id="PTHR43677">
    <property type="entry name" value="SHORT-CHAIN DEHYDROGENASE/REDUCTASE"/>
    <property type="match status" value="1"/>
</dbReference>
<accession>A0ABY3SP57</accession>
<dbReference type="Proteomes" id="UP001649230">
    <property type="component" value="Chromosome"/>
</dbReference>
<dbReference type="InterPro" id="IPR020843">
    <property type="entry name" value="ER"/>
</dbReference>
<sequence length="325" mass="34400">MIMRAAIVKEMGTTPVMGHFDSPVVKDGHVLINVAAAALSRVSKFRSMGMHYSSEVQFPIVAGIDGVGTLEDGTRVYFALPTAPYGSLAEQALVDEKQIVRLPNSVDDLTAAAIANPAMSSWAALVFRAGFKPGQTVLINGATGASGSLAVEIAKGLGAKKVIVTGRNKSKLQELKADEVIAFDMTVDKGQNRFENALMPVFAEGVDVILDYLWGDSALAIMTALAKTKTGRVTRFVSIGTSSGQEDIPLPSSVLRSSTIELVGSGDKSVSRADLLAAVKGVFEMAAEGKITIAIQEYALEEIKEAWNAPLMPRPVVVVNNIHGK</sequence>
<dbReference type="PANTHER" id="PTHR43677:SF11">
    <property type="entry name" value="ZINC-CONTAINING ALCOHOL DEHYDROGENASE"/>
    <property type="match status" value="1"/>
</dbReference>
<dbReference type="InterPro" id="IPR036291">
    <property type="entry name" value="NAD(P)-bd_dom_sf"/>
</dbReference>
<dbReference type="InterPro" id="IPR051397">
    <property type="entry name" value="Zn-ADH-like_protein"/>
</dbReference>
<dbReference type="Gene3D" id="3.40.50.720">
    <property type="entry name" value="NAD(P)-binding Rossmann-like Domain"/>
    <property type="match status" value="1"/>
</dbReference>
<evidence type="ECO:0000313" key="3">
    <source>
        <dbReference type="Proteomes" id="UP001649230"/>
    </source>
</evidence>
<proteinExistence type="predicted"/>
<dbReference type="EMBL" id="CP090978">
    <property type="protein sequence ID" value="UJF35718.1"/>
    <property type="molecule type" value="Genomic_DNA"/>
</dbReference>
<dbReference type="Pfam" id="PF00107">
    <property type="entry name" value="ADH_zinc_N"/>
    <property type="match status" value="1"/>
</dbReference>
<dbReference type="InterPro" id="IPR013149">
    <property type="entry name" value="ADH-like_C"/>
</dbReference>
<dbReference type="InterPro" id="IPR011032">
    <property type="entry name" value="GroES-like_sf"/>
</dbReference>
<organism evidence="2 3">
    <name type="scientific">Paenibacillus hexagrammi</name>
    <dbReference type="NCBI Taxonomy" id="2908839"/>
    <lineage>
        <taxon>Bacteria</taxon>
        <taxon>Bacillati</taxon>
        <taxon>Bacillota</taxon>
        <taxon>Bacilli</taxon>
        <taxon>Bacillales</taxon>
        <taxon>Paenibacillaceae</taxon>
        <taxon>Paenibacillus</taxon>
    </lineage>
</organism>
<evidence type="ECO:0000313" key="2">
    <source>
        <dbReference type="EMBL" id="UJF35718.1"/>
    </source>
</evidence>
<evidence type="ECO:0000259" key="1">
    <source>
        <dbReference type="SMART" id="SM00829"/>
    </source>
</evidence>
<keyword evidence="3" id="KW-1185">Reference proteome</keyword>
<dbReference type="SUPFAM" id="SSF50129">
    <property type="entry name" value="GroES-like"/>
    <property type="match status" value="1"/>
</dbReference>
<dbReference type="Gene3D" id="3.90.180.10">
    <property type="entry name" value="Medium-chain alcohol dehydrogenases, catalytic domain"/>
    <property type="match status" value="1"/>
</dbReference>
<dbReference type="SUPFAM" id="SSF51735">
    <property type="entry name" value="NAD(P)-binding Rossmann-fold domains"/>
    <property type="match status" value="1"/>
</dbReference>